<sequence>MSKKSSRKKSRRGSAGLSPESSGSQALPVPPSTAQTLNKTLSEPSLYGSDDDMELKRKVSSRDGSSNSSGVQPMDTEDQHGASEFDSFVEDIEQMVVTGELAGKEPPDLVALDADTEEPTEGAVEGEHSVAENPLDDAQSLDEVMTGPVHKFAGCFDNGGKSEEWPKDPSRKAVAKESLMSMQAFRRMTWEARNEPYTPPETIGEPKEKTLFGVYPMSTPYACYQAVESYGSGVILTPCHREVVADDRPDLHVLFMDDTALDTRSGRRLDLADVHLSDVFFVEKIGVKKYAQPENFIADLAEAVDWSHHKFWQVKRVSRLQRITLRSEIAVLMPEAGTKKQQTFLVNNLPEAATAKTKIVGHHVKQDLYLALDVTVCQPGSWSRGYQPSFSDEEAHLRTIDYLLKVPHMLPVITKVGSLDPRRKGIMAIAANFFGPGLAPTDTEFQRLQNVARLGIFTNEAMRTALYDGMRYRGE</sequence>
<keyword evidence="3" id="KW-1185">Reference proteome</keyword>
<dbReference type="AlphaFoldDB" id="E3LWL9"/>
<evidence type="ECO:0000256" key="1">
    <source>
        <dbReference type="SAM" id="MobiDB-lite"/>
    </source>
</evidence>
<dbReference type="EMBL" id="DS268417">
    <property type="protein sequence ID" value="EFO83638.1"/>
    <property type="molecule type" value="Genomic_DNA"/>
</dbReference>
<organism evidence="3">
    <name type="scientific">Caenorhabditis remanei</name>
    <name type="common">Caenorhabditis vulgaris</name>
    <dbReference type="NCBI Taxonomy" id="31234"/>
    <lineage>
        <taxon>Eukaryota</taxon>
        <taxon>Metazoa</taxon>
        <taxon>Ecdysozoa</taxon>
        <taxon>Nematoda</taxon>
        <taxon>Chromadorea</taxon>
        <taxon>Rhabditida</taxon>
        <taxon>Rhabditina</taxon>
        <taxon>Rhabditomorpha</taxon>
        <taxon>Rhabditoidea</taxon>
        <taxon>Rhabditidae</taxon>
        <taxon>Peloderinae</taxon>
        <taxon>Caenorhabditis</taxon>
    </lineage>
</organism>
<dbReference type="STRING" id="31234.E3LWL9"/>
<evidence type="ECO:0000313" key="3">
    <source>
        <dbReference type="Proteomes" id="UP000008281"/>
    </source>
</evidence>
<dbReference type="FunCoup" id="E3LWL9">
    <property type="interactions" value="545"/>
</dbReference>
<reference evidence="2" key="1">
    <citation type="submission" date="2007-07" db="EMBL/GenBank/DDBJ databases">
        <title>PCAP assembly of the Caenorhabditis remanei genome.</title>
        <authorList>
            <consortium name="The Caenorhabditis remanei Sequencing Consortium"/>
            <person name="Wilson R.K."/>
        </authorList>
    </citation>
    <scope>NUCLEOTIDE SEQUENCE [LARGE SCALE GENOMIC DNA]</scope>
    <source>
        <strain evidence="2">PB4641</strain>
    </source>
</reference>
<accession>E3LWL9</accession>
<feature type="region of interest" description="Disordered" evidence="1">
    <location>
        <begin position="1"/>
        <end position="107"/>
    </location>
</feature>
<name>E3LWL9_CAERE</name>
<dbReference type="Proteomes" id="UP000008281">
    <property type="component" value="Unassembled WGS sequence"/>
</dbReference>
<feature type="compositionally biased region" description="Polar residues" evidence="1">
    <location>
        <begin position="32"/>
        <end position="43"/>
    </location>
</feature>
<dbReference type="HOGENOM" id="CLU_575195_0_0_1"/>
<dbReference type="OMA" id="PCHREVV"/>
<dbReference type="eggNOG" id="KOG1801">
    <property type="taxonomic scope" value="Eukaryota"/>
</dbReference>
<gene>
    <name evidence="2" type="ORF">CRE_02907</name>
</gene>
<proteinExistence type="predicted"/>
<feature type="compositionally biased region" description="Basic residues" evidence="1">
    <location>
        <begin position="1"/>
        <end position="12"/>
    </location>
</feature>
<evidence type="ECO:0000313" key="2">
    <source>
        <dbReference type="EMBL" id="EFO83638.1"/>
    </source>
</evidence>
<protein>
    <submittedName>
        <fullName evidence="2">Uncharacterized protein</fullName>
    </submittedName>
</protein>
<dbReference type="InParanoid" id="E3LWL9"/>